<dbReference type="SUPFAM" id="SSF52402">
    <property type="entry name" value="Adenine nucleotide alpha hydrolases-like"/>
    <property type="match status" value="1"/>
</dbReference>
<evidence type="ECO:0000313" key="18">
    <source>
        <dbReference type="EMBL" id="HIQ90583.1"/>
    </source>
</evidence>
<sequence length="381" mass="43235">MAEKSFFSVIIYVRNEGLPMKTVVVGISGGVDSSVAAILLKNQGYNVIGLFMRNWDSTLNNDFLGNPNLNNNICPQEEDYNDAVKVCEKIGIPLHRIDFVKEYWNYVFTYFLDELKKGRTPNPDVMCNKYIKFDMFAKKARDLGADYIATGHYARMIDGKLYKGKDSNKDQTYFLSQVSKEQLKNVLFPVGELEKSEVRKIAHKYDLITADKKDSTGICFIGERNFKHFLENYLPNNPGDIVDIETGKVLGKHVGLMYYTIGQRRGLNIGGTKDRLFVVKKDLNKNVLYVASGDESKYLISYSAIIEDVNLLDDLPYECNAKFRYRQKDNKVFVTKLEDGNLLVKYPDGVRAVTPGQACVFYNGDECLGGGIIKEVLDIRN</sequence>
<evidence type="ECO:0000259" key="16">
    <source>
        <dbReference type="Pfam" id="PF20258"/>
    </source>
</evidence>
<reference evidence="18" key="1">
    <citation type="submission" date="2020-10" db="EMBL/GenBank/DDBJ databases">
        <authorList>
            <person name="Gilroy R."/>
        </authorList>
    </citation>
    <scope>NUCLEOTIDE SEQUENCE</scope>
    <source>
        <strain evidence="18">CHK147-3167</strain>
    </source>
</reference>
<feature type="domain" description="tRNA-specific 2-thiouridylase MnmA-like central" evidence="17">
    <location>
        <begin position="227"/>
        <end position="291"/>
    </location>
</feature>
<dbReference type="InterPro" id="IPR046884">
    <property type="entry name" value="MnmA-like_central"/>
</dbReference>
<evidence type="ECO:0000313" key="19">
    <source>
        <dbReference type="Proteomes" id="UP000886786"/>
    </source>
</evidence>
<dbReference type="Pfam" id="PF03054">
    <property type="entry name" value="tRNA_Me_trans"/>
    <property type="match status" value="1"/>
</dbReference>
<feature type="domain" description="tRNA-specific 2-thiouridylase MnmA-like C-terminal" evidence="16">
    <location>
        <begin position="310"/>
        <end position="373"/>
    </location>
</feature>
<keyword evidence="8 15" id="KW-0819">tRNA processing</keyword>
<keyword evidence="9 15" id="KW-0547">Nucleotide-binding</keyword>
<comment type="similarity">
    <text evidence="2 15">Belongs to the MnmA/TRMU family.</text>
</comment>
<feature type="site" description="Interaction with tRNA" evidence="15">
    <location>
        <position position="152"/>
    </location>
</feature>
<evidence type="ECO:0000256" key="1">
    <source>
        <dbReference type="ARBA" id="ARBA00004496"/>
    </source>
</evidence>
<feature type="region of interest" description="Interaction with tRNA" evidence="15">
    <location>
        <begin position="169"/>
        <end position="171"/>
    </location>
</feature>
<comment type="caution">
    <text evidence="15">Lacks conserved residue(s) required for the propagation of feature annotation.</text>
</comment>
<keyword evidence="6 15" id="KW-0820">tRNA-binding</keyword>
<evidence type="ECO:0000259" key="17">
    <source>
        <dbReference type="Pfam" id="PF20259"/>
    </source>
</evidence>
<dbReference type="Pfam" id="PF20259">
    <property type="entry name" value="tRNA_Me_trans_M"/>
    <property type="match status" value="1"/>
</dbReference>
<feature type="active site" description="Cysteine persulfide intermediate" evidence="15">
    <location>
        <position position="219"/>
    </location>
</feature>
<dbReference type="AlphaFoldDB" id="A0A9D0ZQZ3"/>
<protein>
    <recommendedName>
        <fullName evidence="4 15">tRNA-specific 2-thiouridylase MnmA</fullName>
        <ecNumber evidence="3 15">2.8.1.13</ecNumber>
    </recommendedName>
</protein>
<dbReference type="Gene3D" id="2.40.30.10">
    <property type="entry name" value="Translation factors"/>
    <property type="match status" value="1"/>
</dbReference>
<dbReference type="Proteomes" id="UP000886786">
    <property type="component" value="Unassembled WGS sequence"/>
</dbReference>
<dbReference type="GO" id="GO:0005737">
    <property type="term" value="C:cytoplasm"/>
    <property type="evidence" value="ECO:0007669"/>
    <property type="project" value="UniProtKB-SubCell"/>
</dbReference>
<comment type="catalytic activity">
    <reaction evidence="13 15">
        <text>S-sulfanyl-L-cysteinyl-[protein] + uridine(34) in tRNA + AH2 + ATP = 2-thiouridine(34) in tRNA + L-cysteinyl-[protein] + A + AMP + diphosphate + H(+)</text>
        <dbReference type="Rhea" id="RHEA:47032"/>
        <dbReference type="Rhea" id="RHEA-COMP:10131"/>
        <dbReference type="Rhea" id="RHEA-COMP:11726"/>
        <dbReference type="Rhea" id="RHEA-COMP:11727"/>
        <dbReference type="Rhea" id="RHEA-COMP:11728"/>
        <dbReference type="ChEBI" id="CHEBI:13193"/>
        <dbReference type="ChEBI" id="CHEBI:15378"/>
        <dbReference type="ChEBI" id="CHEBI:17499"/>
        <dbReference type="ChEBI" id="CHEBI:29950"/>
        <dbReference type="ChEBI" id="CHEBI:30616"/>
        <dbReference type="ChEBI" id="CHEBI:33019"/>
        <dbReference type="ChEBI" id="CHEBI:61963"/>
        <dbReference type="ChEBI" id="CHEBI:65315"/>
        <dbReference type="ChEBI" id="CHEBI:87170"/>
        <dbReference type="ChEBI" id="CHEBI:456215"/>
        <dbReference type="EC" id="2.8.1.13"/>
    </reaction>
</comment>
<dbReference type="Gene3D" id="2.30.30.280">
    <property type="entry name" value="Adenine nucleotide alpha hydrolases-like domains"/>
    <property type="match status" value="1"/>
</dbReference>
<keyword evidence="10 15" id="KW-0067">ATP-binding</keyword>
<evidence type="ECO:0000256" key="4">
    <source>
        <dbReference type="ARBA" id="ARBA00013805"/>
    </source>
</evidence>
<evidence type="ECO:0000256" key="2">
    <source>
        <dbReference type="ARBA" id="ARBA00006191"/>
    </source>
</evidence>
<dbReference type="Gene3D" id="3.40.50.620">
    <property type="entry name" value="HUPs"/>
    <property type="match status" value="1"/>
</dbReference>
<dbReference type="PANTHER" id="PTHR11933:SF5">
    <property type="entry name" value="MITOCHONDRIAL TRNA-SPECIFIC 2-THIOURIDYLASE 1"/>
    <property type="match status" value="1"/>
</dbReference>
<dbReference type="InterPro" id="IPR023382">
    <property type="entry name" value="MnmA-like_central_sf"/>
</dbReference>
<dbReference type="HAMAP" id="MF_00144">
    <property type="entry name" value="tRNA_thiouridyl_MnmA"/>
    <property type="match status" value="1"/>
</dbReference>
<comment type="function">
    <text evidence="14 15">Catalyzes the 2-thiolation of uridine at the wobble position (U34) of tRNA, leading to the formation of s(2)U34.</text>
</comment>
<proteinExistence type="inferred from homology"/>
<dbReference type="CDD" id="cd01998">
    <property type="entry name" value="MnmA_TRMU-like"/>
    <property type="match status" value="1"/>
</dbReference>
<evidence type="ECO:0000256" key="13">
    <source>
        <dbReference type="ARBA" id="ARBA00051542"/>
    </source>
</evidence>
<organism evidence="18 19">
    <name type="scientific">Candidatus Coprosoma intestinipullorum</name>
    <dbReference type="NCBI Taxonomy" id="2840752"/>
    <lineage>
        <taxon>Bacteria</taxon>
        <taxon>Bacillati</taxon>
        <taxon>Bacillota</taxon>
        <taxon>Bacillota incertae sedis</taxon>
        <taxon>Candidatus Coprosoma</taxon>
    </lineage>
</organism>
<evidence type="ECO:0000256" key="12">
    <source>
        <dbReference type="ARBA" id="ARBA00023157"/>
    </source>
</evidence>
<feature type="region of interest" description="Interaction with target base in tRNA" evidence="15">
    <location>
        <begin position="122"/>
        <end position="124"/>
    </location>
</feature>
<reference evidence="18" key="2">
    <citation type="journal article" date="2021" name="PeerJ">
        <title>Extensive microbial diversity within the chicken gut microbiome revealed by metagenomics and culture.</title>
        <authorList>
            <person name="Gilroy R."/>
            <person name="Ravi A."/>
            <person name="Getino M."/>
            <person name="Pursley I."/>
            <person name="Horton D.L."/>
            <person name="Alikhan N.F."/>
            <person name="Baker D."/>
            <person name="Gharbi K."/>
            <person name="Hall N."/>
            <person name="Watson M."/>
            <person name="Adriaenssens E.M."/>
            <person name="Foster-Nyarko E."/>
            <person name="Jarju S."/>
            <person name="Secka A."/>
            <person name="Antonio M."/>
            <person name="Oren A."/>
            <person name="Chaudhuri R.R."/>
            <person name="La Ragione R."/>
            <person name="Hildebrand F."/>
            <person name="Pallen M.J."/>
        </authorList>
    </citation>
    <scope>NUCLEOTIDE SEQUENCE</scope>
    <source>
        <strain evidence="18">CHK147-3167</strain>
    </source>
</reference>
<dbReference type="EMBL" id="DVFV01000057">
    <property type="protein sequence ID" value="HIQ90583.1"/>
    <property type="molecule type" value="Genomic_DNA"/>
</dbReference>
<evidence type="ECO:0000256" key="15">
    <source>
        <dbReference type="HAMAP-Rule" id="MF_00144"/>
    </source>
</evidence>
<dbReference type="InterPro" id="IPR046885">
    <property type="entry name" value="MnmA-like_C"/>
</dbReference>
<evidence type="ECO:0000256" key="6">
    <source>
        <dbReference type="ARBA" id="ARBA00022555"/>
    </source>
</evidence>
<dbReference type="PANTHER" id="PTHR11933">
    <property type="entry name" value="TRNA 5-METHYLAMINOMETHYL-2-THIOURIDYLATE -METHYLTRANSFERASE"/>
    <property type="match status" value="1"/>
</dbReference>
<dbReference type="EC" id="2.8.1.13" evidence="3 15"/>
<dbReference type="Pfam" id="PF20258">
    <property type="entry name" value="tRNA_Me_trans_C"/>
    <property type="match status" value="1"/>
</dbReference>
<dbReference type="GO" id="GO:0103016">
    <property type="term" value="F:tRNA-uridine 2-sulfurtransferase activity"/>
    <property type="evidence" value="ECO:0007669"/>
    <property type="project" value="UniProtKB-EC"/>
</dbReference>
<keyword evidence="11 15" id="KW-0694">RNA-binding</keyword>
<feature type="binding site" evidence="15">
    <location>
        <position position="151"/>
    </location>
    <ligand>
        <name>ATP</name>
        <dbReference type="ChEBI" id="CHEBI:30616"/>
    </ligand>
</feature>
<comment type="subcellular location">
    <subcellularLocation>
        <location evidence="1 15">Cytoplasm</location>
    </subcellularLocation>
</comment>
<dbReference type="InterPro" id="IPR014729">
    <property type="entry name" value="Rossmann-like_a/b/a_fold"/>
</dbReference>
<dbReference type="GO" id="GO:0005524">
    <property type="term" value="F:ATP binding"/>
    <property type="evidence" value="ECO:0007669"/>
    <property type="project" value="UniProtKB-KW"/>
</dbReference>
<evidence type="ECO:0000256" key="14">
    <source>
        <dbReference type="ARBA" id="ARBA00056575"/>
    </source>
</evidence>
<feature type="binding site" evidence="15">
    <location>
        <position position="52"/>
    </location>
    <ligand>
        <name>ATP</name>
        <dbReference type="ChEBI" id="CHEBI:30616"/>
    </ligand>
</feature>
<dbReference type="FunFam" id="2.40.30.10:FF:000023">
    <property type="entry name" value="tRNA-specific 2-thiouridylase MnmA"/>
    <property type="match status" value="1"/>
</dbReference>
<feature type="site" description="Interaction with tRNA" evidence="15">
    <location>
        <position position="357"/>
    </location>
</feature>
<evidence type="ECO:0000256" key="9">
    <source>
        <dbReference type="ARBA" id="ARBA00022741"/>
    </source>
</evidence>
<dbReference type="GO" id="GO:0000049">
    <property type="term" value="F:tRNA binding"/>
    <property type="evidence" value="ECO:0007669"/>
    <property type="project" value="UniProtKB-KW"/>
</dbReference>
<evidence type="ECO:0000256" key="7">
    <source>
        <dbReference type="ARBA" id="ARBA00022679"/>
    </source>
</evidence>
<feature type="region of interest" description="Interaction with tRNA" evidence="15">
    <location>
        <begin position="324"/>
        <end position="325"/>
    </location>
</feature>
<dbReference type="NCBIfam" id="TIGR00420">
    <property type="entry name" value="trmU"/>
    <property type="match status" value="1"/>
</dbReference>
<dbReference type="GO" id="GO:0002143">
    <property type="term" value="P:tRNA wobble position uridine thiolation"/>
    <property type="evidence" value="ECO:0007669"/>
    <property type="project" value="TreeGrafter"/>
</dbReference>
<dbReference type="InterPro" id="IPR004506">
    <property type="entry name" value="MnmA-like"/>
</dbReference>
<dbReference type="FunFam" id="2.30.30.280:FF:000001">
    <property type="entry name" value="tRNA-specific 2-thiouridylase MnmA"/>
    <property type="match status" value="1"/>
</dbReference>
<gene>
    <name evidence="15 18" type="primary">mnmA</name>
    <name evidence="18" type="ORF">IAB27_03025</name>
</gene>
<accession>A0A9D0ZQZ3</accession>
<dbReference type="FunFam" id="3.40.50.620:FF:000004">
    <property type="entry name" value="tRNA-specific 2-thiouridylase MnmA"/>
    <property type="match status" value="1"/>
</dbReference>
<keyword evidence="7 15" id="KW-0808">Transferase</keyword>
<dbReference type="NCBIfam" id="NF001138">
    <property type="entry name" value="PRK00143.1"/>
    <property type="match status" value="1"/>
</dbReference>
<evidence type="ECO:0000256" key="3">
    <source>
        <dbReference type="ARBA" id="ARBA00011949"/>
    </source>
</evidence>
<feature type="active site" description="Nucleophile" evidence="15">
    <location>
        <position position="127"/>
    </location>
</feature>
<keyword evidence="12" id="KW-1015">Disulfide bond</keyword>
<evidence type="ECO:0000256" key="11">
    <source>
        <dbReference type="ARBA" id="ARBA00022884"/>
    </source>
</evidence>
<comment type="caution">
    <text evidence="18">The sequence shown here is derived from an EMBL/GenBank/DDBJ whole genome shotgun (WGS) entry which is preliminary data.</text>
</comment>
<keyword evidence="5 15" id="KW-0963">Cytoplasm</keyword>
<evidence type="ECO:0000256" key="5">
    <source>
        <dbReference type="ARBA" id="ARBA00022490"/>
    </source>
</evidence>
<evidence type="ECO:0000256" key="10">
    <source>
        <dbReference type="ARBA" id="ARBA00022840"/>
    </source>
</evidence>
<evidence type="ECO:0000256" key="8">
    <source>
        <dbReference type="ARBA" id="ARBA00022694"/>
    </source>
</evidence>
<name>A0A9D0ZQZ3_9FIRM</name>
<feature type="binding site" evidence="15">
    <location>
        <begin position="26"/>
        <end position="33"/>
    </location>
    <ligand>
        <name>ATP</name>
        <dbReference type="ChEBI" id="CHEBI:30616"/>
    </ligand>
</feature>